<feature type="non-terminal residue" evidence="2">
    <location>
        <position position="146"/>
    </location>
</feature>
<dbReference type="OrthoDB" id="372487at2759"/>
<feature type="region of interest" description="Disordered" evidence="1">
    <location>
        <begin position="39"/>
        <end position="109"/>
    </location>
</feature>
<feature type="compositionally biased region" description="Polar residues" evidence="1">
    <location>
        <begin position="80"/>
        <end position="90"/>
    </location>
</feature>
<reference evidence="2" key="2">
    <citation type="submission" date="2004-02" db="EMBL/GenBank/DDBJ databases">
        <authorList>
            <consortium name="Genoscope"/>
            <consortium name="Whitehead Institute Centre for Genome Research"/>
        </authorList>
    </citation>
    <scope>NUCLEOTIDE SEQUENCE</scope>
</reference>
<accession>Q4TFP8</accession>
<sequence length="146" mass="15403">AEREAEVLYEVLFDEEFAGGLHIRADHTSHRLTAVVKPQPAAAGSLQAQRQLGSLNHSPRSPFIPTQHHRQGATKAGPQGSRNAPSTGLMQKQARVRLSSSSCGGKTRRGGAEALFLSEQGHVQRGVADSAELGASSQAACSLAQQ</sequence>
<dbReference type="AlphaFoldDB" id="Q4TFP8"/>
<evidence type="ECO:0000313" key="2">
    <source>
        <dbReference type="EMBL" id="CAF88284.1"/>
    </source>
</evidence>
<feature type="compositionally biased region" description="Polar residues" evidence="1">
    <location>
        <begin position="46"/>
        <end position="59"/>
    </location>
</feature>
<dbReference type="EMBL" id="CAAE01004317">
    <property type="protein sequence ID" value="CAF88284.1"/>
    <property type="molecule type" value="Genomic_DNA"/>
</dbReference>
<evidence type="ECO:0000256" key="1">
    <source>
        <dbReference type="SAM" id="MobiDB-lite"/>
    </source>
</evidence>
<feature type="non-terminal residue" evidence="2">
    <location>
        <position position="1"/>
    </location>
</feature>
<name>Q4TFP8_TETNG</name>
<reference evidence="2" key="1">
    <citation type="journal article" date="2004" name="Nature">
        <title>Genome duplication in the teleost fish Tetraodon nigroviridis reveals the early vertebrate proto-karyotype.</title>
        <authorList>
            <person name="Jaillon O."/>
            <person name="Aury J.-M."/>
            <person name="Brunet F."/>
            <person name="Petit J.-L."/>
            <person name="Stange-Thomann N."/>
            <person name="Mauceli E."/>
            <person name="Bouneau L."/>
            <person name="Fischer C."/>
            <person name="Ozouf-Costaz C."/>
            <person name="Bernot A."/>
            <person name="Nicaud S."/>
            <person name="Jaffe D."/>
            <person name="Fisher S."/>
            <person name="Lutfalla G."/>
            <person name="Dossat C."/>
            <person name="Segurens B."/>
            <person name="Dasilva C."/>
            <person name="Salanoubat M."/>
            <person name="Levy M."/>
            <person name="Boudet N."/>
            <person name="Castellano S."/>
            <person name="Anthouard V."/>
            <person name="Jubin C."/>
            <person name="Castelli V."/>
            <person name="Katinka M."/>
            <person name="Vacherie B."/>
            <person name="Biemont C."/>
            <person name="Skalli Z."/>
            <person name="Cattolico L."/>
            <person name="Poulain J."/>
            <person name="De Berardinis V."/>
            <person name="Cruaud C."/>
            <person name="Duprat S."/>
            <person name="Brottier P."/>
            <person name="Coutanceau J.-P."/>
            <person name="Gouzy J."/>
            <person name="Parra G."/>
            <person name="Lardier G."/>
            <person name="Chapple C."/>
            <person name="McKernan K.J."/>
            <person name="McEwan P."/>
            <person name="Bosak S."/>
            <person name="Kellis M."/>
            <person name="Volff J.-N."/>
            <person name="Guigo R."/>
            <person name="Zody M.C."/>
            <person name="Mesirov J."/>
            <person name="Lindblad-Toh K."/>
            <person name="Birren B."/>
            <person name="Nusbaum C."/>
            <person name="Kahn D."/>
            <person name="Robinson-Rechavi M."/>
            <person name="Laudet V."/>
            <person name="Schachter V."/>
            <person name="Quetier F."/>
            <person name="Saurin W."/>
            <person name="Scarpelli C."/>
            <person name="Wincker P."/>
            <person name="Lander E.S."/>
            <person name="Weissenbach J."/>
            <person name="Roest Crollius H."/>
        </authorList>
    </citation>
    <scope>NUCLEOTIDE SEQUENCE [LARGE SCALE GENOMIC DNA]</scope>
</reference>
<gene>
    <name evidence="2" type="ORF">GSTENG00001526001</name>
</gene>
<organism evidence="2">
    <name type="scientific">Tetraodon nigroviridis</name>
    <name type="common">Spotted green pufferfish</name>
    <name type="synonym">Chelonodon nigroviridis</name>
    <dbReference type="NCBI Taxonomy" id="99883"/>
    <lineage>
        <taxon>Eukaryota</taxon>
        <taxon>Metazoa</taxon>
        <taxon>Chordata</taxon>
        <taxon>Craniata</taxon>
        <taxon>Vertebrata</taxon>
        <taxon>Euteleostomi</taxon>
        <taxon>Actinopterygii</taxon>
        <taxon>Neopterygii</taxon>
        <taxon>Teleostei</taxon>
        <taxon>Neoteleostei</taxon>
        <taxon>Acanthomorphata</taxon>
        <taxon>Eupercaria</taxon>
        <taxon>Tetraodontiformes</taxon>
        <taxon>Tetradontoidea</taxon>
        <taxon>Tetraodontidae</taxon>
        <taxon>Tetraodon</taxon>
    </lineage>
</organism>
<dbReference type="KEGG" id="tng:GSTEN00001526G001"/>
<comment type="caution">
    <text evidence="2">The sequence shown here is derived from an EMBL/GenBank/DDBJ whole genome shotgun (WGS) entry which is preliminary data.</text>
</comment>
<proteinExistence type="predicted"/>
<protein>
    <submittedName>
        <fullName evidence="2">(spotted green pufferfish) hypothetical protein</fullName>
    </submittedName>
</protein>